<protein>
    <submittedName>
        <fullName evidence="1">Putative UvrD/REP helicase</fullName>
    </submittedName>
</protein>
<accession>W1YN14</accession>
<sequence>MTAIVASSACQETAHVARVMRSEHVLHGTAWDQMAVIV</sequence>
<organism evidence="1">
    <name type="scientific">human gut metagenome</name>
    <dbReference type="NCBI Taxonomy" id="408170"/>
    <lineage>
        <taxon>unclassified sequences</taxon>
        <taxon>metagenomes</taxon>
        <taxon>organismal metagenomes</taxon>
    </lineage>
</organism>
<gene>
    <name evidence="1" type="ORF">Q604_UNBC03441G0001</name>
</gene>
<keyword evidence="1" id="KW-0067">ATP-binding</keyword>
<proteinExistence type="predicted"/>
<keyword evidence="1" id="KW-0378">Hydrolase</keyword>
<feature type="non-terminal residue" evidence="1">
    <location>
        <position position="38"/>
    </location>
</feature>
<evidence type="ECO:0000313" key="1">
    <source>
        <dbReference type="EMBL" id="ETJ42589.1"/>
    </source>
</evidence>
<dbReference type="EMBL" id="AZMM01003441">
    <property type="protein sequence ID" value="ETJ42589.1"/>
    <property type="molecule type" value="Genomic_DNA"/>
</dbReference>
<dbReference type="AlphaFoldDB" id="W1YN14"/>
<keyword evidence="1" id="KW-0347">Helicase</keyword>
<comment type="caution">
    <text evidence="1">The sequence shown here is derived from an EMBL/GenBank/DDBJ whole genome shotgun (WGS) entry which is preliminary data.</text>
</comment>
<reference evidence="1" key="1">
    <citation type="submission" date="2013-12" db="EMBL/GenBank/DDBJ databases">
        <title>A Varibaculum cambriense genome reconstructed from a premature infant gut community with otherwise low bacterial novelty that shifts toward anaerobic metabolism during the third week of life.</title>
        <authorList>
            <person name="Brown C.T."/>
            <person name="Sharon I."/>
            <person name="Thomas B.C."/>
            <person name="Castelle C.J."/>
            <person name="Morowitz M.J."/>
            <person name="Banfield J.F."/>
        </authorList>
    </citation>
    <scope>NUCLEOTIDE SEQUENCE</scope>
</reference>
<dbReference type="GO" id="GO:0004386">
    <property type="term" value="F:helicase activity"/>
    <property type="evidence" value="ECO:0007669"/>
    <property type="project" value="UniProtKB-KW"/>
</dbReference>
<keyword evidence="1" id="KW-0547">Nucleotide-binding</keyword>
<name>W1YN14_9ZZZZ</name>